<dbReference type="SMART" id="SM00388">
    <property type="entry name" value="HisKA"/>
    <property type="match status" value="1"/>
</dbReference>
<evidence type="ECO:0000256" key="8">
    <source>
        <dbReference type="ARBA" id="ARBA00023012"/>
    </source>
</evidence>
<protein>
    <recommendedName>
        <fullName evidence="2">histidine kinase</fullName>
        <ecNumber evidence="2">2.7.13.3</ecNumber>
    </recommendedName>
</protein>
<evidence type="ECO:0000256" key="5">
    <source>
        <dbReference type="ARBA" id="ARBA00022741"/>
    </source>
</evidence>
<dbReference type="PANTHER" id="PTHR43065">
    <property type="entry name" value="SENSOR HISTIDINE KINASE"/>
    <property type="match status" value="1"/>
</dbReference>
<dbReference type="SUPFAM" id="SSF55874">
    <property type="entry name" value="ATPase domain of HSP90 chaperone/DNA topoisomerase II/histidine kinase"/>
    <property type="match status" value="1"/>
</dbReference>
<keyword evidence="5" id="KW-0547">Nucleotide-binding</keyword>
<evidence type="ECO:0000256" key="1">
    <source>
        <dbReference type="ARBA" id="ARBA00000085"/>
    </source>
</evidence>
<dbReference type="RefSeq" id="WP_338449905.1">
    <property type="nucleotide sequence ID" value="NZ_CP137640.1"/>
</dbReference>
<keyword evidence="3" id="KW-0597">Phosphoprotein</keyword>
<proteinExistence type="predicted"/>
<dbReference type="Gene3D" id="1.10.287.130">
    <property type="match status" value="1"/>
</dbReference>
<dbReference type="SUPFAM" id="SSF55785">
    <property type="entry name" value="PYP-like sensor domain (PAS domain)"/>
    <property type="match status" value="1"/>
</dbReference>
<keyword evidence="7 10" id="KW-0067">ATP-binding</keyword>
<dbReference type="Gene3D" id="3.30.450.20">
    <property type="entry name" value="PAS domain"/>
    <property type="match status" value="1"/>
</dbReference>
<sequence length="340" mass="39401">MRIIDTQSNQKMLEILEDISEGCCFLNSKMEVEYINKAGEALLEKPKHEVMYKCQWDVLPKYKETIVYEKYMQAFREQIPQYFEIITEYSKVPIEIRVFPNKYGLFLIFNDITQKKEEEKRQKYYDQLKIIAEMAAGVAHEVRNPMTTIKGFLQLMLQDKDLQKYNDIMNLMVDEVNRVNDIITNFLDLAKETPNKLDYCNLNHIITTLYPLLETRANNEGKFIHLKLAQIPSLYVDKNEMRQLLLNFVNNSFDALEKGKSVYIMTADEQDHVVLSIKDEGAGIPPDIIDKISLPFVTSKANGTGLGLPICFSIAKRNHAEINFTSGSEGTTFHIRFLKK</sequence>
<dbReference type="InterPro" id="IPR035965">
    <property type="entry name" value="PAS-like_dom_sf"/>
</dbReference>
<dbReference type="PROSITE" id="PS50109">
    <property type="entry name" value="HIS_KIN"/>
    <property type="match status" value="1"/>
</dbReference>
<dbReference type="CDD" id="cd00082">
    <property type="entry name" value="HisKA"/>
    <property type="match status" value="1"/>
</dbReference>
<dbReference type="InterPro" id="IPR036097">
    <property type="entry name" value="HisK_dim/P_sf"/>
</dbReference>
<evidence type="ECO:0000256" key="4">
    <source>
        <dbReference type="ARBA" id="ARBA00022679"/>
    </source>
</evidence>
<gene>
    <name evidence="10" type="ORF">R4Z09_27785</name>
</gene>
<evidence type="ECO:0000256" key="7">
    <source>
        <dbReference type="ARBA" id="ARBA00022840"/>
    </source>
</evidence>
<evidence type="ECO:0000313" key="11">
    <source>
        <dbReference type="Proteomes" id="UP001357223"/>
    </source>
</evidence>
<dbReference type="EC" id="2.7.13.3" evidence="2"/>
<keyword evidence="4" id="KW-0808">Transferase</keyword>
<evidence type="ECO:0000313" key="10">
    <source>
        <dbReference type="EMBL" id="WVX80975.1"/>
    </source>
</evidence>
<reference evidence="10 11" key="1">
    <citation type="submission" date="2023-10" db="EMBL/GenBank/DDBJ databases">
        <title>Niallia locisalis sp.nov. isolated from a salt pond sample.</title>
        <authorList>
            <person name="Li X.-J."/>
            <person name="Dong L."/>
        </authorList>
    </citation>
    <scope>NUCLEOTIDE SEQUENCE [LARGE SCALE GENOMIC DNA]</scope>
    <source>
        <strain evidence="10 11">DSM 29761</strain>
    </source>
</reference>
<evidence type="ECO:0000256" key="6">
    <source>
        <dbReference type="ARBA" id="ARBA00022777"/>
    </source>
</evidence>
<evidence type="ECO:0000256" key="3">
    <source>
        <dbReference type="ARBA" id="ARBA00022553"/>
    </source>
</evidence>
<keyword evidence="8" id="KW-0902">Two-component regulatory system</keyword>
<dbReference type="InterPro" id="IPR004358">
    <property type="entry name" value="Sig_transdc_His_kin-like_C"/>
</dbReference>
<dbReference type="GO" id="GO:0005524">
    <property type="term" value="F:ATP binding"/>
    <property type="evidence" value="ECO:0007669"/>
    <property type="project" value="UniProtKB-KW"/>
</dbReference>
<evidence type="ECO:0000259" key="9">
    <source>
        <dbReference type="PROSITE" id="PS50109"/>
    </source>
</evidence>
<organism evidence="10 11">
    <name type="scientific">Niallia oryzisoli</name>
    <dbReference type="NCBI Taxonomy" id="1737571"/>
    <lineage>
        <taxon>Bacteria</taxon>
        <taxon>Bacillati</taxon>
        <taxon>Bacillota</taxon>
        <taxon>Bacilli</taxon>
        <taxon>Bacillales</taxon>
        <taxon>Bacillaceae</taxon>
        <taxon>Niallia</taxon>
    </lineage>
</organism>
<dbReference type="Pfam" id="PF08448">
    <property type="entry name" value="PAS_4"/>
    <property type="match status" value="1"/>
</dbReference>
<accession>A0ABZ2CGB4</accession>
<dbReference type="InterPro" id="IPR005467">
    <property type="entry name" value="His_kinase_dom"/>
</dbReference>
<dbReference type="SUPFAM" id="SSF47384">
    <property type="entry name" value="Homodimeric domain of signal transducing histidine kinase"/>
    <property type="match status" value="1"/>
</dbReference>
<dbReference type="EMBL" id="CP137640">
    <property type="protein sequence ID" value="WVX80975.1"/>
    <property type="molecule type" value="Genomic_DNA"/>
</dbReference>
<feature type="domain" description="Histidine kinase" evidence="9">
    <location>
        <begin position="137"/>
        <end position="340"/>
    </location>
</feature>
<dbReference type="Gene3D" id="3.30.565.10">
    <property type="entry name" value="Histidine kinase-like ATPase, C-terminal domain"/>
    <property type="match status" value="1"/>
</dbReference>
<keyword evidence="6" id="KW-0418">Kinase</keyword>
<dbReference type="InterPro" id="IPR003661">
    <property type="entry name" value="HisK_dim/P_dom"/>
</dbReference>
<dbReference type="PANTHER" id="PTHR43065:SF46">
    <property type="entry name" value="C4-DICARBOXYLATE TRANSPORT SENSOR PROTEIN DCTB"/>
    <property type="match status" value="1"/>
</dbReference>
<dbReference type="Proteomes" id="UP001357223">
    <property type="component" value="Chromosome"/>
</dbReference>
<name>A0ABZ2CGB4_9BACI</name>
<dbReference type="SMART" id="SM00387">
    <property type="entry name" value="HATPase_c"/>
    <property type="match status" value="1"/>
</dbReference>
<keyword evidence="11" id="KW-1185">Reference proteome</keyword>
<comment type="catalytic activity">
    <reaction evidence="1">
        <text>ATP + protein L-histidine = ADP + protein N-phospho-L-histidine.</text>
        <dbReference type="EC" id="2.7.13.3"/>
    </reaction>
</comment>
<dbReference type="InterPro" id="IPR013656">
    <property type="entry name" value="PAS_4"/>
</dbReference>
<dbReference type="Pfam" id="PF02518">
    <property type="entry name" value="HATPase_c"/>
    <property type="match status" value="1"/>
</dbReference>
<dbReference type="Pfam" id="PF00512">
    <property type="entry name" value="HisKA"/>
    <property type="match status" value="1"/>
</dbReference>
<dbReference type="InterPro" id="IPR003594">
    <property type="entry name" value="HATPase_dom"/>
</dbReference>
<dbReference type="InterPro" id="IPR036890">
    <property type="entry name" value="HATPase_C_sf"/>
</dbReference>
<dbReference type="PRINTS" id="PR00344">
    <property type="entry name" value="BCTRLSENSOR"/>
</dbReference>
<evidence type="ECO:0000256" key="2">
    <source>
        <dbReference type="ARBA" id="ARBA00012438"/>
    </source>
</evidence>